<dbReference type="EMBL" id="SPQA01000061">
    <property type="protein sequence ID" value="TFU29492.1"/>
    <property type="molecule type" value="Genomic_DNA"/>
</dbReference>
<evidence type="ECO:0000313" key="4">
    <source>
        <dbReference type="EMBL" id="TFU29492.1"/>
    </source>
</evidence>
<dbReference type="OrthoDB" id="1639333at2"/>
<gene>
    <name evidence="2" type="ORF">BU200_10055</name>
    <name evidence="4" type="ORF">E4U01_09855</name>
    <name evidence="3" type="ORF">NCTC12957_01082</name>
</gene>
<keyword evidence="5" id="KW-1185">Reference proteome</keyword>
<evidence type="ECO:0000313" key="2">
    <source>
        <dbReference type="EMBL" id="OLF47778.1"/>
    </source>
</evidence>
<dbReference type="Proteomes" id="UP000255213">
    <property type="component" value="Unassembled WGS sequence"/>
</dbReference>
<dbReference type="InterPro" id="IPR027945">
    <property type="entry name" value="SseB_C"/>
</dbReference>
<evidence type="ECO:0000313" key="6">
    <source>
        <dbReference type="Proteomes" id="UP000255213"/>
    </source>
</evidence>
<dbReference type="RefSeq" id="WP_075100000.1">
    <property type="nucleotide sequence ID" value="NZ_CAKOCW010000001.1"/>
</dbReference>
<protein>
    <recommendedName>
        <fullName evidence="1">SseB protein C-terminal domain-containing protein</fullName>
    </recommendedName>
</protein>
<evidence type="ECO:0000313" key="3">
    <source>
        <dbReference type="EMBL" id="SUN07255.1"/>
    </source>
</evidence>
<dbReference type="AlphaFoldDB" id="A0A1Q8E7L1"/>
<dbReference type="EMBL" id="MSJL01000080">
    <property type="protein sequence ID" value="OLF47778.1"/>
    <property type="molecule type" value="Genomic_DNA"/>
</dbReference>
<evidence type="ECO:0000313" key="7">
    <source>
        <dbReference type="Proteomes" id="UP000297747"/>
    </source>
</evidence>
<sequence>MQEDTKIKTAISMFKNSKGSIFQEELYHYLKNHIFWIPISQTDLLEKVSLAFLTDSGGDTFIPLCTDIKEFELLKQNSLSVLPKQCSIYDCAKIVRELIEVKGIVINPFSDNLVLNRENINYIIAHSMLRRGEEVIVGEPKEEYRIIKYRLKEFMETIPTIKKAYLLSVIRERKSKNLTLVIDGSDKDCKAIVDFFNTNPITEEIIDILKLQSEFSKNIIKEIAPFYVK</sequence>
<reference evidence="4 7" key="4">
    <citation type="submission" date="2019-03" db="EMBL/GenBank/DDBJ databases">
        <title>Diversity of the mouse oral microbiome.</title>
        <authorList>
            <person name="Joseph S."/>
            <person name="Aduse-Opoku J."/>
            <person name="Curtis M."/>
            <person name="Wade W."/>
            <person name="Hashim A."/>
        </authorList>
    </citation>
    <scope>NUCLEOTIDE SEQUENCE [LARGE SCALE GENOMIC DNA]</scope>
    <source>
        <strain evidence="4 7">HT4</strain>
    </source>
</reference>
<reference evidence="2" key="2">
    <citation type="submission" date="2016-12" db="EMBL/GenBank/DDBJ databases">
        <authorList>
            <person name="Song W.-J."/>
            <person name="Kurnit D.M."/>
        </authorList>
    </citation>
    <scope>NUCLEOTIDE SEQUENCE [LARGE SCALE GENOMIC DNA]</scope>
    <source>
        <strain evidence="2">ATCC 51725</strain>
    </source>
</reference>
<accession>A0A1Q8E7L1</accession>
<dbReference type="EMBL" id="UHEN01000001">
    <property type="protein sequence ID" value="SUN07255.1"/>
    <property type="molecule type" value="Genomic_DNA"/>
</dbReference>
<evidence type="ECO:0000259" key="1">
    <source>
        <dbReference type="Pfam" id="PF14581"/>
    </source>
</evidence>
<feature type="domain" description="SseB protein C-terminal" evidence="1">
    <location>
        <begin position="131"/>
        <end position="229"/>
    </location>
</feature>
<proteinExistence type="predicted"/>
<reference evidence="3 6" key="3">
    <citation type="submission" date="2018-06" db="EMBL/GenBank/DDBJ databases">
        <authorList>
            <consortium name="Pathogen Informatics"/>
            <person name="Doyle S."/>
        </authorList>
    </citation>
    <scope>NUCLEOTIDE SEQUENCE [LARGE SCALE GENOMIC DNA]</scope>
    <source>
        <strain evidence="3 6">NCTC12957</strain>
    </source>
</reference>
<organism evidence="2 5">
    <name type="scientific">Streptococcus acidominimus</name>
    <dbReference type="NCBI Taxonomy" id="1326"/>
    <lineage>
        <taxon>Bacteria</taxon>
        <taxon>Bacillati</taxon>
        <taxon>Bacillota</taxon>
        <taxon>Bacilli</taxon>
        <taxon>Lactobacillales</taxon>
        <taxon>Streptococcaceae</taxon>
        <taxon>Streptococcus</taxon>
    </lineage>
</organism>
<dbReference type="Proteomes" id="UP000186437">
    <property type="component" value="Unassembled WGS sequence"/>
</dbReference>
<reference evidence="5" key="1">
    <citation type="submission" date="2016-12" db="EMBL/GenBank/DDBJ databases">
        <authorList>
            <person name="Gulvik C.A."/>
        </authorList>
    </citation>
    <scope>NUCLEOTIDE SEQUENCE [LARGE SCALE GENOMIC DNA]</scope>
    <source>
        <strain evidence="5">ATCC 51725</strain>
    </source>
</reference>
<dbReference type="Pfam" id="PF14581">
    <property type="entry name" value="SseB_C"/>
    <property type="match status" value="1"/>
</dbReference>
<name>A0A1Q8E7L1_STRAI</name>
<evidence type="ECO:0000313" key="5">
    <source>
        <dbReference type="Proteomes" id="UP000186437"/>
    </source>
</evidence>
<dbReference type="Proteomes" id="UP000297747">
    <property type="component" value="Unassembled WGS sequence"/>
</dbReference>